<evidence type="ECO:0000313" key="7">
    <source>
        <dbReference type="Proteomes" id="UP000271626"/>
    </source>
</evidence>
<gene>
    <name evidence="6" type="primary">araG_3</name>
    <name evidence="6" type="ORF">NCTC10741_03889</name>
</gene>
<dbReference type="InterPro" id="IPR027417">
    <property type="entry name" value="P-loop_NTPase"/>
</dbReference>
<dbReference type="Gene3D" id="3.40.50.300">
    <property type="entry name" value="P-loop containing nucleotide triphosphate hydrolases"/>
    <property type="match status" value="2"/>
</dbReference>
<dbReference type="PROSITE" id="PS50893">
    <property type="entry name" value="ABC_TRANSPORTER_2"/>
    <property type="match status" value="1"/>
</dbReference>
<dbReference type="PANTHER" id="PTHR43790:SF9">
    <property type="entry name" value="GALACTOFURANOSE TRANSPORTER ATP-BINDING PROTEIN YTFR"/>
    <property type="match status" value="1"/>
</dbReference>
<dbReference type="RefSeq" id="WP_197715933.1">
    <property type="nucleotide sequence ID" value="NZ_CP085954.1"/>
</dbReference>
<name>A0A3P8MDT0_TSUPA</name>
<dbReference type="AlphaFoldDB" id="A0A3P8MDT0"/>
<keyword evidence="1" id="KW-0813">Transport</keyword>
<organism evidence="6 7">
    <name type="scientific">Tsukamurella paurometabola</name>
    <name type="common">Corynebacterium paurometabolum</name>
    <dbReference type="NCBI Taxonomy" id="2061"/>
    <lineage>
        <taxon>Bacteria</taxon>
        <taxon>Bacillati</taxon>
        <taxon>Actinomycetota</taxon>
        <taxon>Actinomycetes</taxon>
        <taxon>Mycobacteriales</taxon>
        <taxon>Tsukamurellaceae</taxon>
        <taxon>Tsukamurella</taxon>
    </lineage>
</organism>
<keyword evidence="6" id="KW-0378">Hydrolase</keyword>
<dbReference type="CDD" id="cd03216">
    <property type="entry name" value="ABC_Carb_Monos_I"/>
    <property type="match status" value="1"/>
</dbReference>
<dbReference type="InterPro" id="IPR003593">
    <property type="entry name" value="AAA+_ATPase"/>
</dbReference>
<dbReference type="GO" id="GO:0016887">
    <property type="term" value="F:ATP hydrolysis activity"/>
    <property type="evidence" value="ECO:0007669"/>
    <property type="project" value="InterPro"/>
</dbReference>
<dbReference type="PANTHER" id="PTHR43790">
    <property type="entry name" value="CARBOHYDRATE TRANSPORT ATP-BINDING PROTEIN MG119-RELATED"/>
    <property type="match status" value="1"/>
</dbReference>
<dbReference type="EC" id="3.6.3.17" evidence="6"/>
<dbReference type="InterPro" id="IPR050107">
    <property type="entry name" value="ABC_carbohydrate_import_ATPase"/>
</dbReference>
<evidence type="ECO:0000256" key="2">
    <source>
        <dbReference type="ARBA" id="ARBA00022737"/>
    </source>
</evidence>
<keyword evidence="3" id="KW-0547">Nucleotide-binding</keyword>
<dbReference type="CDD" id="cd03215">
    <property type="entry name" value="ABC_Carb_Monos_II"/>
    <property type="match status" value="1"/>
</dbReference>
<dbReference type="InterPro" id="IPR017871">
    <property type="entry name" value="ABC_transporter-like_CS"/>
</dbReference>
<dbReference type="GO" id="GO:0005524">
    <property type="term" value="F:ATP binding"/>
    <property type="evidence" value="ECO:0007669"/>
    <property type="project" value="UniProtKB-KW"/>
</dbReference>
<dbReference type="Proteomes" id="UP000271626">
    <property type="component" value="Chromosome"/>
</dbReference>
<keyword evidence="2" id="KW-0677">Repeat</keyword>
<evidence type="ECO:0000256" key="3">
    <source>
        <dbReference type="ARBA" id="ARBA00022741"/>
    </source>
</evidence>
<dbReference type="SUPFAM" id="SSF52540">
    <property type="entry name" value="P-loop containing nucleoside triphosphate hydrolases"/>
    <property type="match status" value="2"/>
</dbReference>
<keyword evidence="4 6" id="KW-0067">ATP-binding</keyword>
<dbReference type="PROSITE" id="PS00211">
    <property type="entry name" value="ABC_TRANSPORTER_1"/>
    <property type="match status" value="1"/>
</dbReference>
<dbReference type="EMBL" id="LR131273">
    <property type="protein sequence ID" value="VDR40726.1"/>
    <property type="molecule type" value="Genomic_DNA"/>
</dbReference>
<sequence>MTCITSEPGPPALRMRGIVKAFPGVRALDGVDLVARSGEVHCLLGQNGAGKSTLIKILAGAHQPDAGRIEFGGVEVELGTPQAALSQGVATIYQELDLIDGLSVAENIYLGHEFARGGATARGRTNAAAAALLARLGHPELAPTREVGWLPAAAQQIVSIARALSHLGEQDVHRQVVIMDEPTAVLDSGEVDGLFAVVERLRAAGAAIIYISHRLEEIRRIGDRITVLKDGRTVAEDLAVADTPAGDLIALMTGREIERVYDDLPALDEADEPVLRVSGLTRRGEFGPIDFDVRRGEVFGLAGLVGSGRSEILETVFGARRSDAGTVELGGRRVRTGSVSAAVAAGIGLCPEERKSQGLVLDDTIARNVTLASIPAWSRAGISSSSAERTAAQSVAERVDLRPPDVDRIVGTLSGGNQQKVVLARWLLGDCRVLLLDEPTRGVDIGARREIYQLITDLARRGVAIVVVSSELPEVLGLAHRVTVIADGRQVHTGPSAELDEHRVLDLVMEGKRQ</sequence>
<proteinExistence type="predicted"/>
<dbReference type="InterPro" id="IPR003439">
    <property type="entry name" value="ABC_transporter-like_ATP-bd"/>
</dbReference>
<dbReference type="SMART" id="SM00382">
    <property type="entry name" value="AAA"/>
    <property type="match status" value="2"/>
</dbReference>
<reference evidence="6 7" key="1">
    <citation type="submission" date="2018-12" db="EMBL/GenBank/DDBJ databases">
        <authorList>
            <consortium name="Pathogen Informatics"/>
        </authorList>
    </citation>
    <scope>NUCLEOTIDE SEQUENCE [LARGE SCALE GENOMIC DNA]</scope>
    <source>
        <strain evidence="6 7">NCTC10741</strain>
    </source>
</reference>
<accession>A0A3P8MDT0</accession>
<protein>
    <submittedName>
        <fullName evidence="6">Arabinose import ATP-binding protein AraG</fullName>
        <ecNumber evidence="6">3.6.3.17</ecNumber>
    </submittedName>
</protein>
<feature type="domain" description="ABC transporter" evidence="5">
    <location>
        <begin position="13"/>
        <end position="512"/>
    </location>
</feature>
<evidence type="ECO:0000256" key="1">
    <source>
        <dbReference type="ARBA" id="ARBA00022448"/>
    </source>
</evidence>
<evidence type="ECO:0000313" key="6">
    <source>
        <dbReference type="EMBL" id="VDR40726.1"/>
    </source>
</evidence>
<evidence type="ECO:0000259" key="5">
    <source>
        <dbReference type="PROSITE" id="PS50893"/>
    </source>
</evidence>
<dbReference type="Pfam" id="PF00005">
    <property type="entry name" value="ABC_tran"/>
    <property type="match status" value="2"/>
</dbReference>
<evidence type="ECO:0000256" key="4">
    <source>
        <dbReference type="ARBA" id="ARBA00022840"/>
    </source>
</evidence>